<name>A0A8D5U887_9CREN</name>
<dbReference type="AlphaFoldDB" id="A0A8D5U887"/>
<dbReference type="RefSeq" id="WP_221287746.1">
    <property type="nucleotide sequence ID" value="NZ_AP024597.1"/>
</dbReference>
<dbReference type="KEGG" id="csty:KN1_23040"/>
<feature type="transmembrane region" description="Helical" evidence="1">
    <location>
        <begin position="12"/>
        <end position="34"/>
    </location>
</feature>
<sequence length="297" mass="32651">MAKTKKTKKESKLIYVPFIIFIAVLALILVLPSIKSPFAQPSSSLPFMHFQKVSNQDYASSPNTVDVYFISWEGCPYGATQSWPLYLALSHYGTINATPTWSDPEPLPTPSSNPPTSPPMPVPSLLFNSFTPNGSVHFHFFYMIGRMFTNNNSISLPNGTIIPYSGNSIVTLEQQELQKDVPSWVYNLIAKYELNTPFGQFPNLADAGNPPHIATALIITGPKGTWMIIGYDQSVGYAAAYYLATSGFTPQELYSNVTKGQLPNVTSASFSQIQAVSYIQDEENVILNIINQAMGTS</sequence>
<keyword evidence="1" id="KW-0472">Membrane</keyword>
<evidence type="ECO:0008006" key="4">
    <source>
        <dbReference type="Google" id="ProtNLM"/>
    </source>
</evidence>
<dbReference type="InterPro" id="IPR009272">
    <property type="entry name" value="DUF929"/>
</dbReference>
<keyword evidence="3" id="KW-1185">Reference proteome</keyword>
<evidence type="ECO:0000313" key="3">
    <source>
        <dbReference type="Proteomes" id="UP000825123"/>
    </source>
</evidence>
<organism evidence="2 3">
    <name type="scientific">Stygiolobus caldivivus</name>
    <dbReference type="NCBI Taxonomy" id="2824673"/>
    <lineage>
        <taxon>Archaea</taxon>
        <taxon>Thermoproteota</taxon>
        <taxon>Thermoprotei</taxon>
        <taxon>Sulfolobales</taxon>
        <taxon>Sulfolobaceae</taxon>
        <taxon>Stygiolobus</taxon>
    </lineage>
</organism>
<protein>
    <recommendedName>
        <fullName evidence="4">DUF929 domain-containing protein</fullName>
    </recommendedName>
</protein>
<accession>A0A8D5U887</accession>
<keyword evidence="1" id="KW-1133">Transmembrane helix</keyword>
<dbReference type="GeneID" id="66164035"/>
<gene>
    <name evidence="2" type="ORF">KN1_23040</name>
</gene>
<proteinExistence type="predicted"/>
<evidence type="ECO:0000313" key="2">
    <source>
        <dbReference type="EMBL" id="BCU71007.1"/>
    </source>
</evidence>
<dbReference type="Proteomes" id="UP000825123">
    <property type="component" value="Chromosome"/>
</dbReference>
<evidence type="ECO:0000256" key="1">
    <source>
        <dbReference type="SAM" id="Phobius"/>
    </source>
</evidence>
<dbReference type="EMBL" id="AP024597">
    <property type="protein sequence ID" value="BCU71007.1"/>
    <property type="molecule type" value="Genomic_DNA"/>
</dbReference>
<dbReference type="Pfam" id="PF06053">
    <property type="entry name" value="DUF929"/>
    <property type="match status" value="1"/>
</dbReference>
<reference evidence="2 3" key="1">
    <citation type="submission" date="2021-04" db="EMBL/GenBank/DDBJ databases">
        <title>Complete genome sequence of Stygiolobus sp. KN-1.</title>
        <authorList>
            <person name="Nakamura K."/>
            <person name="Sakai H."/>
            <person name="Kurosawa N."/>
        </authorList>
    </citation>
    <scope>NUCLEOTIDE SEQUENCE [LARGE SCALE GENOMIC DNA]</scope>
    <source>
        <strain evidence="2 3">KN-1</strain>
    </source>
</reference>
<keyword evidence="1" id="KW-0812">Transmembrane</keyword>